<feature type="non-terminal residue" evidence="1">
    <location>
        <position position="1"/>
    </location>
</feature>
<evidence type="ECO:0000313" key="2">
    <source>
        <dbReference type="Proteomes" id="UP000054359"/>
    </source>
</evidence>
<name>A0A087V0J7_STEMI</name>
<dbReference type="Proteomes" id="UP000054359">
    <property type="component" value="Unassembled WGS sequence"/>
</dbReference>
<dbReference type="EMBL" id="KL811544">
    <property type="protein sequence ID" value="KFM83136.1"/>
    <property type="molecule type" value="Genomic_DNA"/>
</dbReference>
<protein>
    <submittedName>
        <fullName evidence="1">Uncharacterized protein</fullName>
    </submittedName>
</protein>
<feature type="non-terminal residue" evidence="1">
    <location>
        <position position="41"/>
    </location>
</feature>
<sequence length="41" mass="4841">KFGAVPEWVEATKMLEEMRIDVQTMMSWKARVISNIREEAE</sequence>
<keyword evidence="2" id="KW-1185">Reference proteome</keyword>
<gene>
    <name evidence="1" type="ORF">X975_01574</name>
</gene>
<dbReference type="AlphaFoldDB" id="A0A087V0J7"/>
<organism evidence="1 2">
    <name type="scientific">Stegodyphus mimosarum</name>
    <name type="common">African social velvet spider</name>
    <dbReference type="NCBI Taxonomy" id="407821"/>
    <lineage>
        <taxon>Eukaryota</taxon>
        <taxon>Metazoa</taxon>
        <taxon>Ecdysozoa</taxon>
        <taxon>Arthropoda</taxon>
        <taxon>Chelicerata</taxon>
        <taxon>Arachnida</taxon>
        <taxon>Araneae</taxon>
        <taxon>Araneomorphae</taxon>
        <taxon>Entelegynae</taxon>
        <taxon>Eresoidea</taxon>
        <taxon>Eresidae</taxon>
        <taxon>Stegodyphus</taxon>
    </lineage>
</organism>
<accession>A0A087V0J7</accession>
<evidence type="ECO:0000313" key="1">
    <source>
        <dbReference type="EMBL" id="KFM83136.1"/>
    </source>
</evidence>
<proteinExistence type="predicted"/>
<reference evidence="1 2" key="1">
    <citation type="submission" date="2013-11" db="EMBL/GenBank/DDBJ databases">
        <title>Genome sequencing of Stegodyphus mimosarum.</title>
        <authorList>
            <person name="Bechsgaard J."/>
        </authorList>
    </citation>
    <scope>NUCLEOTIDE SEQUENCE [LARGE SCALE GENOMIC DNA]</scope>
</reference>